<dbReference type="PANTHER" id="PTHR48022">
    <property type="entry name" value="PLASTIDIC GLUCOSE TRANSPORTER 4"/>
    <property type="match status" value="1"/>
</dbReference>
<organism evidence="9 10">
    <name type="scientific">Paecilomyces lecythidis</name>
    <dbReference type="NCBI Taxonomy" id="3004212"/>
    <lineage>
        <taxon>Eukaryota</taxon>
        <taxon>Fungi</taxon>
        <taxon>Dikarya</taxon>
        <taxon>Ascomycota</taxon>
        <taxon>Pezizomycotina</taxon>
        <taxon>Eurotiomycetes</taxon>
        <taxon>Eurotiomycetidae</taxon>
        <taxon>Eurotiales</taxon>
        <taxon>Thermoascaceae</taxon>
        <taxon>Paecilomyces</taxon>
    </lineage>
</organism>
<reference evidence="9 10" key="1">
    <citation type="journal article" date="2024" name="IMA Fungus">
        <title>IMA Genome - F19 : A genome assembly and annotation guide to empower mycologists, including annotated draft genome sequences of Ceratocystis pirilliformis, Diaporthe australafricana, Fusarium ophioides, Paecilomyces lecythidis, and Sporothrix stenoceras.</title>
        <authorList>
            <person name="Aylward J."/>
            <person name="Wilson A.M."/>
            <person name="Visagie C.M."/>
            <person name="Spraker J."/>
            <person name="Barnes I."/>
            <person name="Buitendag C."/>
            <person name="Ceriani C."/>
            <person name="Del Mar Angel L."/>
            <person name="du Plessis D."/>
            <person name="Fuchs T."/>
            <person name="Gasser K."/>
            <person name="Kramer D."/>
            <person name="Li W."/>
            <person name="Munsamy K."/>
            <person name="Piso A."/>
            <person name="Price J.L."/>
            <person name="Sonnekus B."/>
            <person name="Thomas C."/>
            <person name="van der Nest A."/>
            <person name="van Dijk A."/>
            <person name="van Heerden A."/>
            <person name="van Vuuren N."/>
            <person name="Yilmaz N."/>
            <person name="Duong T.A."/>
            <person name="van der Merwe N.A."/>
            <person name="Wingfield M.J."/>
            <person name="Wingfield B.D."/>
        </authorList>
    </citation>
    <scope>NUCLEOTIDE SEQUENCE [LARGE SCALE GENOMIC DNA]</scope>
    <source>
        <strain evidence="9 10">CMW 18167</strain>
    </source>
</reference>
<dbReference type="InterPro" id="IPR005828">
    <property type="entry name" value="MFS_sugar_transport-like"/>
</dbReference>
<evidence type="ECO:0000256" key="3">
    <source>
        <dbReference type="ARBA" id="ARBA00022448"/>
    </source>
</evidence>
<evidence type="ECO:0000256" key="7">
    <source>
        <dbReference type="SAM" id="Phobius"/>
    </source>
</evidence>
<evidence type="ECO:0000313" key="9">
    <source>
        <dbReference type="EMBL" id="KAL1875610.1"/>
    </source>
</evidence>
<keyword evidence="6 7" id="KW-0472">Membrane</keyword>
<dbReference type="PROSITE" id="PS00217">
    <property type="entry name" value="SUGAR_TRANSPORT_2"/>
    <property type="match status" value="1"/>
</dbReference>
<dbReference type="InterPro" id="IPR003663">
    <property type="entry name" value="Sugar/inositol_transpt"/>
</dbReference>
<dbReference type="Gene3D" id="1.20.1250.20">
    <property type="entry name" value="MFS general substrate transporter like domains"/>
    <property type="match status" value="1"/>
</dbReference>
<proteinExistence type="inferred from homology"/>
<feature type="transmembrane region" description="Helical" evidence="7">
    <location>
        <begin position="97"/>
        <end position="119"/>
    </location>
</feature>
<feature type="domain" description="Major facilitator superfamily (MFS) profile" evidence="8">
    <location>
        <begin position="52"/>
        <end position="344"/>
    </location>
</feature>
<gene>
    <name evidence="9" type="ORF">Plec18167_005546</name>
</gene>
<dbReference type="SUPFAM" id="SSF103473">
    <property type="entry name" value="MFS general substrate transporter"/>
    <property type="match status" value="1"/>
</dbReference>
<evidence type="ECO:0000256" key="4">
    <source>
        <dbReference type="ARBA" id="ARBA00022692"/>
    </source>
</evidence>
<dbReference type="Proteomes" id="UP001583193">
    <property type="component" value="Unassembled WGS sequence"/>
</dbReference>
<keyword evidence="4 7" id="KW-0812">Transmembrane</keyword>
<name>A0ABR3XIX2_9EURO</name>
<dbReference type="InterPro" id="IPR020846">
    <property type="entry name" value="MFS_dom"/>
</dbReference>
<protein>
    <recommendedName>
        <fullName evidence="8">Major facilitator superfamily (MFS) profile domain-containing protein</fullName>
    </recommendedName>
</protein>
<evidence type="ECO:0000313" key="10">
    <source>
        <dbReference type="Proteomes" id="UP001583193"/>
    </source>
</evidence>
<dbReference type="Pfam" id="PF00083">
    <property type="entry name" value="Sugar_tr"/>
    <property type="match status" value="1"/>
</dbReference>
<dbReference type="InterPro" id="IPR005829">
    <property type="entry name" value="Sugar_transporter_CS"/>
</dbReference>
<evidence type="ECO:0000259" key="8">
    <source>
        <dbReference type="PROSITE" id="PS50850"/>
    </source>
</evidence>
<feature type="transmembrane region" description="Helical" evidence="7">
    <location>
        <begin position="126"/>
        <end position="145"/>
    </location>
</feature>
<accession>A0ABR3XIX2</accession>
<evidence type="ECO:0000256" key="5">
    <source>
        <dbReference type="ARBA" id="ARBA00022989"/>
    </source>
</evidence>
<evidence type="ECO:0000256" key="6">
    <source>
        <dbReference type="ARBA" id="ARBA00023136"/>
    </source>
</evidence>
<comment type="similarity">
    <text evidence="2">Belongs to the major facilitator superfamily. Sugar transporter (TC 2.A.1.1) family.</text>
</comment>
<comment type="caution">
    <text evidence="9">The sequence shown here is derived from an EMBL/GenBank/DDBJ whole genome shotgun (WGS) entry which is preliminary data.</text>
</comment>
<evidence type="ECO:0000256" key="2">
    <source>
        <dbReference type="ARBA" id="ARBA00010992"/>
    </source>
</evidence>
<feature type="transmembrane region" description="Helical" evidence="7">
    <location>
        <begin position="216"/>
        <end position="239"/>
    </location>
</feature>
<feature type="transmembrane region" description="Helical" evidence="7">
    <location>
        <begin position="151"/>
        <end position="173"/>
    </location>
</feature>
<dbReference type="InterPro" id="IPR050360">
    <property type="entry name" value="MFS_Sugar_Transporters"/>
</dbReference>
<dbReference type="EMBL" id="JAVDPF010000017">
    <property type="protein sequence ID" value="KAL1875610.1"/>
    <property type="molecule type" value="Genomic_DNA"/>
</dbReference>
<dbReference type="PANTHER" id="PTHR48022:SF14">
    <property type="entry name" value="MAJOR FACILITATOR SUPERFAMILY (MFS) PROFILE DOMAIN-CONTAINING PROTEIN-RELATED"/>
    <property type="match status" value="1"/>
</dbReference>
<keyword evidence="3" id="KW-0813">Transport</keyword>
<keyword evidence="10" id="KW-1185">Reference proteome</keyword>
<evidence type="ECO:0000256" key="1">
    <source>
        <dbReference type="ARBA" id="ARBA00004141"/>
    </source>
</evidence>
<feature type="transmembrane region" description="Helical" evidence="7">
    <location>
        <begin position="185"/>
        <end position="204"/>
    </location>
</feature>
<sequence>MSKTEKNPKSNADQVTTSDHKEYTDASLQSIQIAYGNGGVRGLLGSPYILGAAWLASLGGFSFGYDQGVISLILTMKQFHAQFPETAPDAPHYGFDVGFMTGMLELGAFIGCLFFPYLADRISRKWGLSVATVIFCLGAIIQTAADNYDTLVAGRFIGGIGVGTLAMGAPLYISEIAPPNLRGSLLVLEAISIVIGAIVAYWVTYGTRDITGDWAFRLPFTLQMVPAMAVGSMIHLFPYSPRWLAMRNRSQESLQALATLRRRPATDETVSLEWKGIVTEVRFQKELVKSQYGDSGAVMTELKQWIAIFRPKYLRRTMVATAIPFFQQASSGPIFSKTAVLTQA</sequence>
<comment type="subcellular location">
    <subcellularLocation>
        <location evidence="1">Membrane</location>
        <topology evidence="1">Multi-pass membrane protein</topology>
    </subcellularLocation>
</comment>
<keyword evidence="5 7" id="KW-1133">Transmembrane helix</keyword>
<dbReference type="PRINTS" id="PR00171">
    <property type="entry name" value="SUGRTRNSPORT"/>
</dbReference>
<feature type="transmembrane region" description="Helical" evidence="7">
    <location>
        <begin position="48"/>
        <end position="65"/>
    </location>
</feature>
<dbReference type="InterPro" id="IPR036259">
    <property type="entry name" value="MFS_trans_sf"/>
</dbReference>
<dbReference type="PROSITE" id="PS50850">
    <property type="entry name" value="MFS"/>
    <property type="match status" value="1"/>
</dbReference>